<proteinExistence type="predicted"/>
<protein>
    <submittedName>
        <fullName evidence="2">Uncharacterized protein</fullName>
    </submittedName>
</protein>
<evidence type="ECO:0000313" key="3">
    <source>
        <dbReference type="EMBL" id="XAN18149.1"/>
    </source>
</evidence>
<sequence>MNFLLLPLMALAGAGLALTAVLHVAALAGHMPALFQSFSGDRGVVAMAGLFVVWVPAVFVAQRIEGTGRRGFSWKRLLSGCPAGLRYGMLALFVYAFVNFFIALGGAADDELRGIRIFSGHAMLFYGAALCVFVSAWRLPGLLVRARCPAGHDVDRGDRYCPACGLPVARSGDPSA</sequence>
<evidence type="ECO:0000313" key="5">
    <source>
        <dbReference type="Proteomes" id="UP001446337"/>
    </source>
</evidence>
<keyword evidence="5" id="KW-1185">Reference proteome</keyword>
<feature type="transmembrane region" description="Helical" evidence="1">
    <location>
        <begin position="85"/>
        <end position="108"/>
    </location>
</feature>
<dbReference type="Proteomes" id="UP000509782">
    <property type="component" value="Chromosome"/>
</dbReference>
<dbReference type="Proteomes" id="UP001446337">
    <property type="component" value="Chromosome"/>
</dbReference>
<dbReference type="RefSeq" id="WP_174716385.1">
    <property type="nucleotide sequence ID" value="NZ_BLWG01000329.1"/>
</dbReference>
<gene>
    <name evidence="3" type="ORF">AAIK43_08940</name>
    <name evidence="2" type="ORF">FOC81_13185</name>
</gene>
<evidence type="ECO:0000313" key="4">
    <source>
        <dbReference type="Proteomes" id="UP000509782"/>
    </source>
</evidence>
<reference evidence="2 4" key="1">
    <citation type="submission" date="2020-05" db="EMBL/GenBank/DDBJ databases">
        <title>FDA dAtabase for Regulatory Grade micrObial Sequences (FDA-ARGOS): Supporting development and validation of Infectious Disease Dx tests.</title>
        <authorList>
            <person name="Sproer C."/>
            <person name="Gronow S."/>
            <person name="Severitt S."/>
            <person name="Schroder I."/>
            <person name="Tallon L."/>
            <person name="Sadzewicz L."/>
            <person name="Zhao X."/>
            <person name="Vavikolanu K."/>
            <person name="Mehta A."/>
            <person name="Aluvathingal J."/>
            <person name="Nadendla S."/>
            <person name="Myers T."/>
            <person name="Yan Y."/>
            <person name="Sichtig H."/>
        </authorList>
    </citation>
    <scope>NUCLEOTIDE SEQUENCE [LARGE SCALE GENOMIC DNA]</scope>
    <source>
        <strain evidence="2 4">FDAARGOS_787</strain>
    </source>
</reference>
<name>A0A6J5HMJ6_ACHDE</name>
<feature type="transmembrane region" description="Helical" evidence="1">
    <location>
        <begin position="43"/>
        <end position="64"/>
    </location>
</feature>
<organism evidence="2 4">
    <name type="scientific">Achromobacter denitrificans</name>
    <name type="common">Alcaligenes denitrificans</name>
    <dbReference type="NCBI Taxonomy" id="32002"/>
    <lineage>
        <taxon>Bacteria</taxon>
        <taxon>Pseudomonadati</taxon>
        <taxon>Pseudomonadota</taxon>
        <taxon>Betaproteobacteria</taxon>
        <taxon>Burkholderiales</taxon>
        <taxon>Alcaligenaceae</taxon>
        <taxon>Achromobacter</taxon>
    </lineage>
</organism>
<reference evidence="3 5" key="2">
    <citation type="submission" date="2024-05" db="EMBL/GenBank/DDBJ databases">
        <title>Achromobacter denitrificans. BP1, complete genome.</title>
        <authorList>
            <person name="Zhang B."/>
        </authorList>
    </citation>
    <scope>NUCLEOTIDE SEQUENCE [LARGE SCALE GENOMIC DNA]</scope>
    <source>
        <strain evidence="3 5">BP1</strain>
    </source>
</reference>
<dbReference type="EMBL" id="CP154792">
    <property type="protein sequence ID" value="XAN18149.1"/>
    <property type="molecule type" value="Genomic_DNA"/>
</dbReference>
<keyword evidence="1" id="KW-0472">Membrane</keyword>
<evidence type="ECO:0000256" key="1">
    <source>
        <dbReference type="SAM" id="Phobius"/>
    </source>
</evidence>
<evidence type="ECO:0000313" key="2">
    <source>
        <dbReference type="EMBL" id="QKQ47591.1"/>
    </source>
</evidence>
<keyword evidence="1" id="KW-0812">Transmembrane</keyword>
<accession>A0A6J5HMJ6</accession>
<feature type="transmembrane region" description="Helical" evidence="1">
    <location>
        <begin position="114"/>
        <end position="137"/>
    </location>
</feature>
<keyword evidence="1" id="KW-1133">Transmembrane helix</keyword>
<dbReference type="AlphaFoldDB" id="A0A6J5HMJ6"/>
<dbReference type="EMBL" id="CP054569">
    <property type="protein sequence ID" value="QKQ47591.1"/>
    <property type="molecule type" value="Genomic_DNA"/>
</dbReference>